<dbReference type="GO" id="GO:0071949">
    <property type="term" value="F:FAD binding"/>
    <property type="evidence" value="ECO:0007669"/>
    <property type="project" value="InterPro"/>
</dbReference>
<dbReference type="SUPFAM" id="SSF51905">
    <property type="entry name" value="FAD/NAD(P)-binding domain"/>
    <property type="match status" value="1"/>
</dbReference>
<evidence type="ECO:0000256" key="2">
    <source>
        <dbReference type="ARBA" id="ARBA00022630"/>
    </source>
</evidence>
<proteinExistence type="inferred from homology"/>
<keyword evidence="5" id="KW-0503">Monooxygenase</keyword>
<evidence type="ECO:0000313" key="8">
    <source>
        <dbReference type="Proteomes" id="UP001174691"/>
    </source>
</evidence>
<dbReference type="InterPro" id="IPR002938">
    <property type="entry name" value="FAD-bd"/>
</dbReference>
<organism evidence="7 8">
    <name type="scientific">Coniochaeta hoffmannii</name>
    <dbReference type="NCBI Taxonomy" id="91930"/>
    <lineage>
        <taxon>Eukaryota</taxon>
        <taxon>Fungi</taxon>
        <taxon>Dikarya</taxon>
        <taxon>Ascomycota</taxon>
        <taxon>Pezizomycotina</taxon>
        <taxon>Sordariomycetes</taxon>
        <taxon>Sordariomycetidae</taxon>
        <taxon>Coniochaetales</taxon>
        <taxon>Coniochaetaceae</taxon>
        <taxon>Coniochaeta</taxon>
    </lineage>
</organism>
<comment type="caution">
    <text evidence="7">The sequence shown here is derived from an EMBL/GenBank/DDBJ whole genome shotgun (WGS) entry which is preliminary data.</text>
</comment>
<keyword evidence="2" id="KW-0285">Flavoprotein</keyword>
<keyword evidence="8" id="KW-1185">Reference proteome</keyword>
<evidence type="ECO:0000313" key="7">
    <source>
        <dbReference type="EMBL" id="KAJ9150638.1"/>
    </source>
</evidence>
<evidence type="ECO:0000256" key="3">
    <source>
        <dbReference type="ARBA" id="ARBA00022827"/>
    </source>
</evidence>
<keyword evidence="3" id="KW-0274">FAD</keyword>
<dbReference type="AlphaFoldDB" id="A0AA38RYA8"/>
<evidence type="ECO:0000259" key="6">
    <source>
        <dbReference type="Pfam" id="PF01494"/>
    </source>
</evidence>
<name>A0AA38RYA8_9PEZI</name>
<sequence>MESSTKPINVIIVGAGFAGLTAAIECQRKGHHVTVFEKIKDMKPLGDIISFGQNSSRMFNKWPGVVEKLLPIIHTAKAVHFFDSRGKFVTTQDFAGEEETWGMRINGHRGEIHRVLLDYAASVGIDVRFGQNVTGYFEDETCGGIELGGGERVTADVVLSAEGVRSPGRKIVLGRDDLPQPSGYAVFRAWFPADELRKNPLTRHLVEGDTHNGWIGEDVHFLAAAIKGGDEISWVCTHKDDSDIEESWQFPGKIEDVLKVLEGWDPVVQELVKATPPDRLFDYKLVFRDPLPTFISPKCRIALIGDAAHPFLPTSIQGASQAMEDGAVMAACLDIGGKERVTEAVKVWENIRYDRVHRIQATGVTTRESWHKADWNKIWKDPMLLHLKREEWILNFDAEEDAYKRYEEIRAGLKGVNGHSQT</sequence>
<dbReference type="InterPro" id="IPR050493">
    <property type="entry name" value="FAD-dep_Monooxygenase_BioMet"/>
</dbReference>
<dbReference type="InterPro" id="IPR036188">
    <property type="entry name" value="FAD/NAD-bd_sf"/>
</dbReference>
<gene>
    <name evidence="7" type="ORF">NKR19_g5185</name>
</gene>
<dbReference type="Proteomes" id="UP001174691">
    <property type="component" value="Unassembled WGS sequence"/>
</dbReference>
<dbReference type="Pfam" id="PF01494">
    <property type="entry name" value="FAD_binding_3"/>
    <property type="match status" value="1"/>
</dbReference>
<keyword evidence="4" id="KW-0560">Oxidoreductase</keyword>
<accession>A0AA38RYA8</accession>
<dbReference type="PANTHER" id="PTHR13789:SF236">
    <property type="entry name" value="MONOOXYGENASE, PUTATIVE (AFU_ORTHOLOGUE AFUA_6G12060)-RELATED"/>
    <property type="match status" value="1"/>
</dbReference>
<comment type="similarity">
    <text evidence="1">Belongs to the paxM FAD-dependent monooxygenase family.</text>
</comment>
<evidence type="ECO:0000256" key="5">
    <source>
        <dbReference type="ARBA" id="ARBA00023033"/>
    </source>
</evidence>
<protein>
    <submittedName>
        <fullName evidence="7">FAD/NAD(P)-binding domain-containing protein</fullName>
    </submittedName>
</protein>
<dbReference type="Gene3D" id="3.50.50.60">
    <property type="entry name" value="FAD/NAD(P)-binding domain"/>
    <property type="match status" value="1"/>
</dbReference>
<evidence type="ECO:0000256" key="1">
    <source>
        <dbReference type="ARBA" id="ARBA00007992"/>
    </source>
</evidence>
<dbReference type="PRINTS" id="PR00420">
    <property type="entry name" value="RNGMNOXGNASE"/>
</dbReference>
<dbReference type="GO" id="GO:0004497">
    <property type="term" value="F:monooxygenase activity"/>
    <property type="evidence" value="ECO:0007669"/>
    <property type="project" value="UniProtKB-KW"/>
</dbReference>
<reference evidence="7" key="1">
    <citation type="submission" date="2022-07" db="EMBL/GenBank/DDBJ databases">
        <title>Fungi with potential for degradation of polypropylene.</title>
        <authorList>
            <person name="Gostincar C."/>
        </authorList>
    </citation>
    <scope>NUCLEOTIDE SEQUENCE</scope>
    <source>
        <strain evidence="7">EXF-13287</strain>
    </source>
</reference>
<feature type="domain" description="FAD-binding" evidence="6">
    <location>
        <begin position="9"/>
        <end position="171"/>
    </location>
</feature>
<dbReference type="EMBL" id="JANBVN010000069">
    <property type="protein sequence ID" value="KAJ9150638.1"/>
    <property type="molecule type" value="Genomic_DNA"/>
</dbReference>
<dbReference type="SUPFAM" id="SSF54373">
    <property type="entry name" value="FAD-linked reductases, C-terminal domain"/>
    <property type="match status" value="1"/>
</dbReference>
<dbReference type="PANTHER" id="PTHR13789">
    <property type="entry name" value="MONOOXYGENASE"/>
    <property type="match status" value="1"/>
</dbReference>
<evidence type="ECO:0000256" key="4">
    <source>
        <dbReference type="ARBA" id="ARBA00023002"/>
    </source>
</evidence>